<evidence type="ECO:0000256" key="9">
    <source>
        <dbReference type="ARBA" id="ARBA00023235"/>
    </source>
</evidence>
<evidence type="ECO:0000256" key="3">
    <source>
        <dbReference type="ARBA" id="ARBA00012057"/>
    </source>
</evidence>
<feature type="binding site" evidence="10">
    <location>
        <position position="36"/>
    </location>
    <ligand>
        <name>Mn(2+)</name>
        <dbReference type="ChEBI" id="CHEBI:29035"/>
    </ligand>
</feature>
<dbReference type="HAMAP" id="MF_00202">
    <property type="entry name" value="Idi"/>
    <property type="match status" value="1"/>
</dbReference>
<dbReference type="InterPro" id="IPR011876">
    <property type="entry name" value="IsopentenylPP_isomerase_typ1"/>
</dbReference>
<comment type="cofactor">
    <cofactor evidence="10">
        <name>Mg(2+)</name>
        <dbReference type="ChEBI" id="CHEBI:18420"/>
    </cofactor>
    <text evidence="10">Binds 1 Mg(2+) ion per subunit. The magnesium ion binds only when substrate is bound.</text>
</comment>
<name>A0A2W2BML3_9ACTN</name>
<evidence type="ECO:0000256" key="10">
    <source>
        <dbReference type="HAMAP-Rule" id="MF_00202"/>
    </source>
</evidence>
<keyword evidence="8 10" id="KW-0414">Isoprene biosynthesis</keyword>
<dbReference type="PROSITE" id="PS51462">
    <property type="entry name" value="NUDIX"/>
    <property type="match status" value="1"/>
</dbReference>
<evidence type="ECO:0000259" key="12">
    <source>
        <dbReference type="PROSITE" id="PS51462"/>
    </source>
</evidence>
<evidence type="ECO:0000256" key="7">
    <source>
        <dbReference type="ARBA" id="ARBA00023211"/>
    </source>
</evidence>
<evidence type="ECO:0000256" key="8">
    <source>
        <dbReference type="ARBA" id="ARBA00023229"/>
    </source>
</evidence>
<keyword evidence="7 10" id="KW-0464">Manganese</keyword>
<dbReference type="CDD" id="cd02885">
    <property type="entry name" value="NUDIX_IPP_Isomerase"/>
    <property type="match status" value="1"/>
</dbReference>
<feature type="binding site" evidence="10">
    <location>
        <position position="29"/>
    </location>
    <ligand>
        <name>Mn(2+)</name>
        <dbReference type="ChEBI" id="CHEBI:29035"/>
    </ligand>
</feature>
<evidence type="ECO:0000256" key="4">
    <source>
        <dbReference type="ARBA" id="ARBA00022490"/>
    </source>
</evidence>
<keyword evidence="6 10" id="KW-0460">Magnesium</keyword>
<dbReference type="AlphaFoldDB" id="A0A2W2BML3"/>
<dbReference type="PANTHER" id="PTHR10885:SF0">
    <property type="entry name" value="ISOPENTENYL-DIPHOSPHATE DELTA-ISOMERASE"/>
    <property type="match status" value="1"/>
</dbReference>
<dbReference type="NCBIfam" id="TIGR02150">
    <property type="entry name" value="IPP_isom_1"/>
    <property type="match status" value="1"/>
</dbReference>
<reference evidence="13 14" key="1">
    <citation type="submission" date="2018-01" db="EMBL/GenBank/DDBJ databases">
        <title>Draft genome sequence of Jiangella sp. GTF31.</title>
        <authorList>
            <person name="Sahin N."/>
            <person name="Ay H."/>
            <person name="Saygin H."/>
        </authorList>
    </citation>
    <scope>NUCLEOTIDE SEQUENCE [LARGE SCALE GENOMIC DNA]</scope>
    <source>
        <strain evidence="13 14">GTF31</strain>
    </source>
</reference>
<dbReference type="Gene3D" id="3.90.79.10">
    <property type="entry name" value="Nucleoside Triphosphate Pyrophosphohydrolase"/>
    <property type="match status" value="1"/>
</dbReference>
<proteinExistence type="inferred from homology"/>
<comment type="subcellular location">
    <subcellularLocation>
        <location evidence="10">Cytoplasm</location>
    </subcellularLocation>
</comment>
<comment type="similarity">
    <text evidence="2 10">Belongs to the IPP isomerase type 1 family.</text>
</comment>
<protein>
    <recommendedName>
        <fullName evidence="3 10">Isopentenyl-diphosphate Delta-isomerase</fullName>
        <shortName evidence="10">IPP isomerase</shortName>
        <ecNumber evidence="3 10">5.3.3.2</ecNumber>
    </recommendedName>
    <alternativeName>
        <fullName evidence="10">IPP:DMAPP isomerase</fullName>
    </alternativeName>
    <alternativeName>
        <fullName evidence="10">Isopentenyl pyrophosphate isomerase</fullName>
    </alternativeName>
</protein>
<dbReference type="GO" id="GO:0050992">
    <property type="term" value="P:dimethylallyl diphosphate biosynthetic process"/>
    <property type="evidence" value="ECO:0007669"/>
    <property type="project" value="UniProtKB-UniRule"/>
</dbReference>
<organism evidence="13 14">
    <name type="scientific">Jiangella anatolica</name>
    <dbReference type="NCBI Taxonomy" id="2670374"/>
    <lineage>
        <taxon>Bacteria</taxon>
        <taxon>Bacillati</taxon>
        <taxon>Actinomycetota</taxon>
        <taxon>Actinomycetes</taxon>
        <taxon>Jiangellales</taxon>
        <taxon>Jiangellaceae</taxon>
        <taxon>Jiangella</taxon>
    </lineage>
</organism>
<feature type="domain" description="Nudix hydrolase" evidence="12">
    <location>
        <begin position="34"/>
        <end position="168"/>
    </location>
</feature>
<comment type="caution">
    <text evidence="13">The sequence shown here is derived from an EMBL/GenBank/DDBJ whole genome shotgun (WGS) entry which is preliminary data.</text>
</comment>
<feature type="binding site" evidence="10">
    <location>
        <position position="73"/>
    </location>
    <ligand>
        <name>Mn(2+)</name>
        <dbReference type="ChEBI" id="CHEBI:29035"/>
    </ligand>
</feature>
<keyword evidence="4 10" id="KW-0963">Cytoplasm</keyword>
<evidence type="ECO:0000256" key="2">
    <source>
        <dbReference type="ARBA" id="ARBA00007579"/>
    </source>
</evidence>
<evidence type="ECO:0000313" key="13">
    <source>
        <dbReference type="EMBL" id="PZF81564.1"/>
    </source>
</evidence>
<keyword evidence="9 10" id="KW-0413">Isomerase</keyword>
<dbReference type="EMBL" id="POTW01000055">
    <property type="protein sequence ID" value="PZF81564.1"/>
    <property type="molecule type" value="Genomic_DNA"/>
</dbReference>
<dbReference type="RefSeq" id="WP_111256500.1">
    <property type="nucleotide sequence ID" value="NZ_POTW01000055.1"/>
</dbReference>
<dbReference type="PIRSF" id="PIRSF018427">
    <property type="entry name" value="Isopntndiph_ism"/>
    <property type="match status" value="1"/>
</dbReference>
<dbReference type="InterPro" id="IPR015797">
    <property type="entry name" value="NUDIX_hydrolase-like_dom_sf"/>
</dbReference>
<comment type="function">
    <text evidence="10">Catalyzes the 1,3-allylic rearrangement of the homoallylic substrate isopentenyl (IPP) to its highly electrophilic allylic isomer, dimethylallyl diphosphate (DMAPP).</text>
</comment>
<dbReference type="EC" id="5.3.3.2" evidence="3 10"/>
<dbReference type="GO" id="GO:0008299">
    <property type="term" value="P:isoprenoid biosynthetic process"/>
    <property type="evidence" value="ECO:0007669"/>
    <property type="project" value="UniProtKB-UniRule"/>
</dbReference>
<dbReference type="GO" id="GO:0046872">
    <property type="term" value="F:metal ion binding"/>
    <property type="evidence" value="ECO:0007669"/>
    <property type="project" value="UniProtKB-KW"/>
</dbReference>
<comment type="catalytic activity">
    <reaction evidence="10">
        <text>isopentenyl diphosphate = dimethylallyl diphosphate</text>
        <dbReference type="Rhea" id="RHEA:23284"/>
        <dbReference type="ChEBI" id="CHEBI:57623"/>
        <dbReference type="ChEBI" id="CHEBI:128769"/>
        <dbReference type="EC" id="5.3.3.2"/>
    </reaction>
</comment>
<feature type="active site" evidence="10 11">
    <location>
        <position position="71"/>
    </location>
</feature>
<evidence type="ECO:0000256" key="11">
    <source>
        <dbReference type="PIRSR" id="PIRSR018427-1"/>
    </source>
</evidence>
<feature type="binding site" evidence="10">
    <location>
        <position position="118"/>
    </location>
    <ligand>
        <name>Mn(2+)</name>
        <dbReference type="ChEBI" id="CHEBI:29035"/>
    </ligand>
</feature>
<feature type="binding site" evidence="10">
    <location>
        <position position="120"/>
    </location>
    <ligand>
        <name>Mn(2+)</name>
        <dbReference type="ChEBI" id="CHEBI:29035"/>
    </ligand>
</feature>
<dbReference type="GO" id="GO:0004452">
    <property type="term" value="F:isopentenyl-diphosphate delta-isomerase activity"/>
    <property type="evidence" value="ECO:0007669"/>
    <property type="project" value="UniProtKB-UniRule"/>
</dbReference>
<evidence type="ECO:0000313" key="14">
    <source>
        <dbReference type="Proteomes" id="UP000248764"/>
    </source>
</evidence>
<dbReference type="InterPro" id="IPR000086">
    <property type="entry name" value="NUDIX_hydrolase_dom"/>
</dbReference>
<evidence type="ECO:0000256" key="6">
    <source>
        <dbReference type="ARBA" id="ARBA00022842"/>
    </source>
</evidence>
<keyword evidence="14" id="KW-1185">Reference proteome</keyword>
<dbReference type="UniPathway" id="UPA00059">
    <property type="reaction ID" value="UER00104"/>
</dbReference>
<accession>A0A2W2BML3</accession>
<comment type="cofactor">
    <cofactor evidence="10">
        <name>Mn(2+)</name>
        <dbReference type="ChEBI" id="CHEBI:29035"/>
    </cofactor>
    <text evidence="10">Binds 1 Mn(2+) ion per subunit.</text>
</comment>
<gene>
    <name evidence="10" type="primary">idi</name>
    <name evidence="13" type="ORF">C1I92_20450</name>
</gene>
<dbReference type="GO" id="GO:0005737">
    <property type="term" value="C:cytoplasm"/>
    <property type="evidence" value="ECO:0007669"/>
    <property type="project" value="UniProtKB-SubCell"/>
</dbReference>
<feature type="active site" evidence="10 11">
    <location>
        <position position="120"/>
    </location>
</feature>
<evidence type="ECO:0000256" key="1">
    <source>
        <dbReference type="ARBA" id="ARBA00004826"/>
    </source>
</evidence>
<dbReference type="Pfam" id="PF00293">
    <property type="entry name" value="NUDIX"/>
    <property type="match status" value="1"/>
</dbReference>
<keyword evidence="5 10" id="KW-0479">Metal-binding</keyword>
<dbReference type="InterPro" id="IPR056375">
    <property type="entry name" value="Idi_bact"/>
</dbReference>
<evidence type="ECO:0000256" key="5">
    <source>
        <dbReference type="ARBA" id="ARBA00022723"/>
    </source>
</evidence>
<dbReference type="PANTHER" id="PTHR10885">
    <property type="entry name" value="ISOPENTENYL-DIPHOSPHATE DELTA-ISOMERASE"/>
    <property type="match status" value="1"/>
</dbReference>
<dbReference type="Proteomes" id="UP000248764">
    <property type="component" value="Unassembled WGS sequence"/>
</dbReference>
<comment type="pathway">
    <text evidence="1 10">Isoprenoid biosynthesis; dimethylallyl diphosphate biosynthesis; dimethylallyl diphosphate from isopentenyl diphosphate: step 1/1.</text>
</comment>
<sequence length="199" mass="21466">MTEILVGERVVLLDPAGAAVGTALKSEVHTARTPLHLAFSCYVFDAAGSLLVTKRAATKPTWPDVWTNSFCGHPGPGEDIAAAIARRGVDELAVRVAALRPVLPRFRYRAVMPNGVVENEVCPVFAATTADPPEPHDSEVGGFEWIPWTMFRDDVLTARREVSPWCAWQVAELASFPDDPLAWPAGDWAALPPAVLTVG</sequence>
<dbReference type="NCBIfam" id="NF002995">
    <property type="entry name" value="PRK03759.1"/>
    <property type="match status" value="1"/>
</dbReference>
<feature type="binding site" evidence="10">
    <location>
        <position position="91"/>
    </location>
    <ligand>
        <name>Mg(2+)</name>
        <dbReference type="ChEBI" id="CHEBI:18420"/>
    </ligand>
</feature>
<dbReference type="SUPFAM" id="SSF55811">
    <property type="entry name" value="Nudix"/>
    <property type="match status" value="1"/>
</dbReference>